<dbReference type="SUPFAM" id="SSF53187">
    <property type="entry name" value="Zn-dependent exopeptidases"/>
    <property type="match status" value="1"/>
</dbReference>
<accession>A0A0C2V6T7</accession>
<keyword evidence="8" id="KW-1185">Reference proteome</keyword>
<gene>
    <name evidence="7" type="ORF">CCC_01761</name>
</gene>
<dbReference type="CDD" id="cd02696">
    <property type="entry name" value="MurNAc-LAA"/>
    <property type="match status" value="1"/>
</dbReference>
<feature type="region of interest" description="Disordered" evidence="4">
    <location>
        <begin position="157"/>
        <end position="176"/>
    </location>
</feature>
<feature type="compositionally biased region" description="Pro residues" evidence="4">
    <location>
        <begin position="267"/>
        <end position="299"/>
    </location>
</feature>
<feature type="region of interest" description="Disordered" evidence="4">
    <location>
        <begin position="253"/>
        <end position="310"/>
    </location>
</feature>
<sequence length="548" mass="57741">MRTRPRFWSALMALVVLGGLGGPPASLAATASGARLGVHGEGVTRFVLDLSDQVGFKITPLNDPYRIAIDLTGTEFNGTPGISKPWGSVNSLHLEGGRIVLDLRKPALVKSAFIIAPRDGMGHRLVVDLADTTREAFMAAAGSNAGLAAKAPVPKLPAKASAPVPAPAPAKAAPLPEAPKPVEEFHLPEAVAPSSPSEAARPGANRIVVNSPNAPAEALAPPSEPVTLVPPPSMQAPLPVERPQLADKPLAEKGARTPLGTPMLSSPMPPPPERPAPPQPVAAPQPPAPTPVPAAPPPQQAVQSSAPAMESVARAKDGVPVIVIDPGHGGVDPGATGVSGTYEKHITLAMARELKAMLEHNGRYRVHLTRDRDVFIRLRERIAIARAQGADLFISLHADAVQSPQIRGLSVYTLSRNASDAEAQALAEKENKADLIAGIDLTHESADVANILIDLAQRETMNRSAGFATELVDEVGQEMDLLGNTHRFAGFAVLKAPDVPAVLVEMGYLSNESEEKMLRQPQYRARLAKSIAKAVERFFPPNLKAKRP</sequence>
<feature type="region of interest" description="Disordered" evidence="4">
    <location>
        <begin position="214"/>
        <end position="239"/>
    </location>
</feature>
<comment type="catalytic activity">
    <reaction evidence="1">
        <text>Hydrolyzes the link between N-acetylmuramoyl residues and L-amino acid residues in certain cell-wall glycopeptides.</text>
        <dbReference type="EC" id="3.5.1.28"/>
    </reaction>
</comment>
<dbReference type="FunFam" id="3.40.630.40:FF:000005">
    <property type="entry name" value="N-acetylmuramoyl-L-alanine amidase (AmiA)"/>
    <property type="match status" value="1"/>
</dbReference>
<dbReference type="Gene3D" id="3.40.630.40">
    <property type="entry name" value="Zn-dependent exopeptidases"/>
    <property type="match status" value="1"/>
</dbReference>
<dbReference type="InterPro" id="IPR050695">
    <property type="entry name" value="N-acetylmuramoyl_amidase_3"/>
</dbReference>
<dbReference type="Proteomes" id="UP000031971">
    <property type="component" value="Unassembled WGS sequence"/>
</dbReference>
<feature type="domain" description="MurNAc-LAA" evidence="6">
    <location>
        <begin position="382"/>
        <end position="536"/>
    </location>
</feature>
<dbReference type="AlphaFoldDB" id="A0A0C2V6T7"/>
<feature type="compositionally biased region" description="Low complexity" evidence="4">
    <location>
        <begin position="157"/>
        <end position="175"/>
    </location>
</feature>
<dbReference type="PANTHER" id="PTHR30404">
    <property type="entry name" value="N-ACETYLMURAMOYL-L-ALANINE AMIDASE"/>
    <property type="match status" value="1"/>
</dbReference>
<comment type="caution">
    <text evidence="7">The sequence shown here is derived from an EMBL/GenBank/DDBJ whole genome shotgun (WGS) entry which is preliminary data.</text>
</comment>
<proteinExistence type="predicted"/>
<organism evidence="7 8">
    <name type="scientific">Paramagnetospirillum magnetotacticum MS-1</name>
    <dbReference type="NCBI Taxonomy" id="272627"/>
    <lineage>
        <taxon>Bacteria</taxon>
        <taxon>Pseudomonadati</taxon>
        <taxon>Pseudomonadota</taxon>
        <taxon>Alphaproteobacteria</taxon>
        <taxon>Rhodospirillales</taxon>
        <taxon>Magnetospirillaceae</taxon>
        <taxon>Paramagnetospirillum</taxon>
    </lineage>
</organism>
<dbReference type="PRINTS" id="PR01217">
    <property type="entry name" value="PRICHEXTENSN"/>
</dbReference>
<evidence type="ECO:0000259" key="6">
    <source>
        <dbReference type="SMART" id="SM00646"/>
    </source>
</evidence>
<reference evidence="7 8" key="1">
    <citation type="submission" date="2015-01" db="EMBL/GenBank/DDBJ databases">
        <title>Genome Sequence of Magnetospirillum magnetotacticum Strain MS-1.</title>
        <authorList>
            <person name="Marinov G.K."/>
            <person name="Smalley M.D."/>
            <person name="DeSalvo G."/>
        </authorList>
    </citation>
    <scope>NUCLEOTIDE SEQUENCE [LARGE SCALE GENOMIC DNA]</scope>
    <source>
        <strain evidence="7 8">MS-1</strain>
    </source>
</reference>
<evidence type="ECO:0000256" key="2">
    <source>
        <dbReference type="ARBA" id="ARBA00011901"/>
    </source>
</evidence>
<dbReference type="RefSeq" id="WP_236686253.1">
    <property type="nucleotide sequence ID" value="NZ_JXSL01000005.1"/>
</dbReference>
<dbReference type="Pfam" id="PF01520">
    <property type="entry name" value="Amidase_3"/>
    <property type="match status" value="1"/>
</dbReference>
<feature type="compositionally biased region" description="Pro residues" evidence="4">
    <location>
        <begin position="222"/>
        <end position="234"/>
    </location>
</feature>
<evidence type="ECO:0000256" key="1">
    <source>
        <dbReference type="ARBA" id="ARBA00001561"/>
    </source>
</evidence>
<evidence type="ECO:0000256" key="5">
    <source>
        <dbReference type="SAM" id="SignalP"/>
    </source>
</evidence>
<feature type="signal peptide" evidence="5">
    <location>
        <begin position="1"/>
        <end position="28"/>
    </location>
</feature>
<dbReference type="Gene3D" id="2.60.40.3500">
    <property type="match status" value="1"/>
</dbReference>
<evidence type="ECO:0000256" key="4">
    <source>
        <dbReference type="SAM" id="MobiDB-lite"/>
    </source>
</evidence>
<dbReference type="PANTHER" id="PTHR30404:SF0">
    <property type="entry name" value="N-ACETYLMURAMOYL-L-ALANINE AMIDASE AMIC"/>
    <property type="match status" value="1"/>
</dbReference>
<dbReference type="EC" id="3.5.1.28" evidence="2"/>
<name>A0A0C2V6T7_PARME</name>
<evidence type="ECO:0000313" key="8">
    <source>
        <dbReference type="Proteomes" id="UP000031971"/>
    </source>
</evidence>
<dbReference type="GO" id="GO:0030288">
    <property type="term" value="C:outer membrane-bounded periplasmic space"/>
    <property type="evidence" value="ECO:0007669"/>
    <property type="project" value="TreeGrafter"/>
</dbReference>
<dbReference type="GO" id="GO:0008745">
    <property type="term" value="F:N-acetylmuramoyl-L-alanine amidase activity"/>
    <property type="evidence" value="ECO:0007669"/>
    <property type="project" value="UniProtKB-EC"/>
</dbReference>
<dbReference type="InterPro" id="IPR002508">
    <property type="entry name" value="MurNAc-LAA_cat"/>
</dbReference>
<evidence type="ECO:0000256" key="3">
    <source>
        <dbReference type="ARBA" id="ARBA00022801"/>
    </source>
</evidence>
<dbReference type="GO" id="GO:0009253">
    <property type="term" value="P:peptidoglycan catabolic process"/>
    <property type="evidence" value="ECO:0007669"/>
    <property type="project" value="InterPro"/>
</dbReference>
<keyword evidence="3" id="KW-0378">Hydrolase</keyword>
<dbReference type="STRING" id="272627.CCC_01761"/>
<dbReference type="SMART" id="SM00646">
    <property type="entry name" value="Ami_3"/>
    <property type="match status" value="1"/>
</dbReference>
<evidence type="ECO:0000313" key="7">
    <source>
        <dbReference type="EMBL" id="KIM00767.1"/>
    </source>
</evidence>
<protein>
    <recommendedName>
        <fullName evidence="2">N-acetylmuramoyl-L-alanine amidase</fullName>
        <ecNumber evidence="2">3.5.1.28</ecNumber>
    </recommendedName>
</protein>
<dbReference type="EMBL" id="JXSL01000005">
    <property type="protein sequence ID" value="KIM00767.1"/>
    <property type="molecule type" value="Genomic_DNA"/>
</dbReference>
<keyword evidence="5" id="KW-0732">Signal</keyword>
<feature type="chain" id="PRO_5002157129" description="N-acetylmuramoyl-L-alanine amidase" evidence="5">
    <location>
        <begin position="29"/>
        <end position="548"/>
    </location>
</feature>